<feature type="chain" id="PRO_5034549846" evidence="1">
    <location>
        <begin position="32"/>
        <end position="130"/>
    </location>
</feature>
<organism evidence="2 3">
    <name type="scientific">Obba rivulosa</name>
    <dbReference type="NCBI Taxonomy" id="1052685"/>
    <lineage>
        <taxon>Eukaryota</taxon>
        <taxon>Fungi</taxon>
        <taxon>Dikarya</taxon>
        <taxon>Basidiomycota</taxon>
        <taxon>Agaricomycotina</taxon>
        <taxon>Agaricomycetes</taxon>
        <taxon>Polyporales</taxon>
        <taxon>Gelatoporiaceae</taxon>
        <taxon>Obba</taxon>
    </lineage>
</organism>
<dbReference type="EMBL" id="KV722693">
    <property type="protein sequence ID" value="OCH84297.1"/>
    <property type="molecule type" value="Genomic_DNA"/>
</dbReference>
<gene>
    <name evidence="2" type="ORF">OBBRIDRAFT_420513</name>
</gene>
<protein>
    <submittedName>
        <fullName evidence="2">Uncharacterized protein</fullName>
    </submittedName>
</protein>
<accession>A0A8E2DF11</accession>
<reference evidence="2 3" key="1">
    <citation type="submission" date="2016-07" db="EMBL/GenBank/DDBJ databases">
        <title>Draft genome of the white-rot fungus Obba rivulosa 3A-2.</title>
        <authorList>
            <consortium name="DOE Joint Genome Institute"/>
            <person name="Miettinen O."/>
            <person name="Riley R."/>
            <person name="Acob R."/>
            <person name="Barry K."/>
            <person name="Cullen D."/>
            <person name="De Vries R."/>
            <person name="Hainaut M."/>
            <person name="Hatakka A."/>
            <person name="Henrissat B."/>
            <person name="Hilden K."/>
            <person name="Kuo R."/>
            <person name="Labutti K."/>
            <person name="Lipzen A."/>
            <person name="Makela M.R."/>
            <person name="Sandor L."/>
            <person name="Spatafora J.W."/>
            <person name="Grigoriev I.V."/>
            <person name="Hibbett D.S."/>
        </authorList>
    </citation>
    <scope>NUCLEOTIDE SEQUENCE [LARGE SCALE GENOMIC DNA]</scope>
    <source>
        <strain evidence="2 3">3A-2</strain>
    </source>
</reference>
<dbReference type="Proteomes" id="UP000250043">
    <property type="component" value="Unassembled WGS sequence"/>
</dbReference>
<dbReference type="AlphaFoldDB" id="A0A8E2DF11"/>
<feature type="signal peptide" evidence="1">
    <location>
        <begin position="1"/>
        <end position="31"/>
    </location>
</feature>
<sequence>MGDMSSAVGACSALRCLRLWFAAWNAQFAQAVLSAASAAELEEVHLELLSFPEDSEDEFYGVRSRMPMYKDMAALLLDHHARGGLKRVGVLIDFRGTAGEGEVPLRNVFVDVFASVHSLGILTMDFSYAE</sequence>
<keyword evidence="3" id="KW-1185">Reference proteome</keyword>
<proteinExistence type="predicted"/>
<evidence type="ECO:0000313" key="3">
    <source>
        <dbReference type="Proteomes" id="UP000250043"/>
    </source>
</evidence>
<evidence type="ECO:0000313" key="2">
    <source>
        <dbReference type="EMBL" id="OCH84297.1"/>
    </source>
</evidence>
<keyword evidence="1" id="KW-0732">Signal</keyword>
<name>A0A8E2DF11_9APHY</name>
<evidence type="ECO:0000256" key="1">
    <source>
        <dbReference type="SAM" id="SignalP"/>
    </source>
</evidence>